<dbReference type="PRINTS" id="PR00019">
    <property type="entry name" value="LEURICHRPT"/>
</dbReference>
<evidence type="ECO:0000256" key="3">
    <source>
        <dbReference type="SAM" id="SignalP"/>
    </source>
</evidence>
<dbReference type="OrthoDB" id="1055097at2759"/>
<dbReference type="PANTHER" id="PTHR24369:SF213">
    <property type="entry name" value="INSULIN LIKE GROWTH FACTOR BINDING PROTEIN ACID LABILE SUBUNIT"/>
    <property type="match status" value="1"/>
</dbReference>
<dbReference type="SMART" id="SM00364">
    <property type="entry name" value="LRR_BAC"/>
    <property type="match status" value="6"/>
</dbReference>
<dbReference type="Gene3D" id="3.80.10.10">
    <property type="entry name" value="Ribonuclease Inhibitor"/>
    <property type="match status" value="2"/>
</dbReference>
<dbReference type="SUPFAM" id="SSF52058">
    <property type="entry name" value="L domain-like"/>
    <property type="match status" value="1"/>
</dbReference>
<dbReference type="PANTHER" id="PTHR24369">
    <property type="entry name" value="ANTIGEN BSP, PUTATIVE-RELATED"/>
    <property type="match status" value="1"/>
</dbReference>
<evidence type="ECO:0000256" key="2">
    <source>
        <dbReference type="ARBA" id="ARBA00022737"/>
    </source>
</evidence>
<dbReference type="InterPro" id="IPR001611">
    <property type="entry name" value="Leu-rich_rpt"/>
</dbReference>
<name>A0A9D3C2H5_NOTFU</name>
<dbReference type="KEGG" id="nfu:107377654"/>
<dbReference type="InterPro" id="IPR003591">
    <property type="entry name" value="Leu-rich_rpt_typical-subtyp"/>
</dbReference>
<feature type="chain" id="PRO_5039511450" evidence="3">
    <location>
        <begin position="22"/>
        <end position="330"/>
    </location>
</feature>
<dbReference type="InterPro" id="IPR050541">
    <property type="entry name" value="LRR_TM_domain-containing"/>
</dbReference>
<gene>
    <name evidence="4" type="ORF">G4P62_004302</name>
</gene>
<evidence type="ECO:0000313" key="4">
    <source>
        <dbReference type="EMBL" id="KAF7230696.1"/>
    </source>
</evidence>
<sequence length="330" mass="37201">MKSSCVFVFLLLGHFSHETLPCPALCKCFPSRAEVVCNEVPLAEFPSEGLPDKTTMLTIQFTNITSLSEHQLNATPLLQELHLFRNQLQNLSSHLLRGVPHLHTLDLTGNQLSDIPADIFSHASLRNLVLKNNLIKEADAEWLPANSSLIWLDLSENLLRQTPTLLLQRLPHLKNLDLSSNHLEKIPSHSLDLLMELKQLNLQNNKLHTLDASAFLSLNNLTSLFLAHNHLKNLPQTLFQGLRRVRHLSLDNNQLSHIPAGLLDQLDSLEDQGLDMSGNPLLCDGKVEYLWRWLQKNKKKVFEAESITCAFPQPLTGRSVSSLTENQLNL</sequence>
<comment type="caution">
    <text evidence="4">The sequence shown here is derived from an EMBL/GenBank/DDBJ whole genome shotgun (WGS) entry which is preliminary data.</text>
</comment>
<feature type="signal peptide" evidence="3">
    <location>
        <begin position="1"/>
        <end position="21"/>
    </location>
</feature>
<keyword evidence="1" id="KW-0433">Leucine-rich repeat</keyword>
<proteinExistence type="predicted"/>
<dbReference type="EMBL" id="JAAVVJ010000001">
    <property type="protein sequence ID" value="KAF7230696.1"/>
    <property type="molecule type" value="Genomic_DNA"/>
</dbReference>
<keyword evidence="3" id="KW-0732">Signal</keyword>
<dbReference type="OMA" id="CDQNLSD"/>
<evidence type="ECO:0000256" key="1">
    <source>
        <dbReference type="ARBA" id="ARBA00022614"/>
    </source>
</evidence>
<reference evidence="4" key="1">
    <citation type="submission" date="2020-03" db="EMBL/GenBank/DDBJ databases">
        <title>Intra-Species Differences in Population Size shape Life History and Genome Evolution.</title>
        <authorList>
            <person name="Willemsen D."/>
            <person name="Cui R."/>
            <person name="Valenzano D.R."/>
        </authorList>
    </citation>
    <scope>NUCLEOTIDE SEQUENCE</scope>
    <source>
        <strain evidence="4">GRZ</strain>
        <tissue evidence="4">Whole</tissue>
    </source>
</reference>
<dbReference type="GO" id="GO:0005886">
    <property type="term" value="C:plasma membrane"/>
    <property type="evidence" value="ECO:0007669"/>
    <property type="project" value="TreeGrafter"/>
</dbReference>
<evidence type="ECO:0000313" key="5">
    <source>
        <dbReference type="Proteomes" id="UP000822369"/>
    </source>
</evidence>
<accession>A0A9D3C2H5</accession>
<dbReference type="AlphaFoldDB" id="A0A9D3C2H5"/>
<keyword evidence="2" id="KW-0677">Repeat</keyword>
<dbReference type="Proteomes" id="UP000822369">
    <property type="component" value="Chromosome 1"/>
</dbReference>
<dbReference type="PROSITE" id="PS51450">
    <property type="entry name" value="LRR"/>
    <property type="match status" value="4"/>
</dbReference>
<organism evidence="4 5">
    <name type="scientific">Nothobranchius furzeri</name>
    <name type="common">Turquoise killifish</name>
    <dbReference type="NCBI Taxonomy" id="105023"/>
    <lineage>
        <taxon>Eukaryota</taxon>
        <taxon>Metazoa</taxon>
        <taxon>Chordata</taxon>
        <taxon>Craniata</taxon>
        <taxon>Vertebrata</taxon>
        <taxon>Euteleostomi</taxon>
        <taxon>Actinopterygii</taxon>
        <taxon>Neopterygii</taxon>
        <taxon>Teleostei</taxon>
        <taxon>Neoteleostei</taxon>
        <taxon>Acanthomorphata</taxon>
        <taxon>Ovalentaria</taxon>
        <taxon>Atherinomorphae</taxon>
        <taxon>Cyprinodontiformes</taxon>
        <taxon>Nothobranchiidae</taxon>
        <taxon>Nothobranchius</taxon>
    </lineage>
</organism>
<protein>
    <submittedName>
        <fullName evidence="4">Leucine-rich alpha-2-glycoprotein-like</fullName>
    </submittedName>
</protein>
<dbReference type="Pfam" id="PF13855">
    <property type="entry name" value="LRR_8"/>
    <property type="match status" value="3"/>
</dbReference>
<dbReference type="InterPro" id="IPR032675">
    <property type="entry name" value="LRR_dom_sf"/>
</dbReference>
<dbReference type="SMART" id="SM00369">
    <property type="entry name" value="LRR_TYP"/>
    <property type="match status" value="6"/>
</dbReference>